<dbReference type="InterPro" id="IPR005145">
    <property type="entry name" value="Sua5_C"/>
</dbReference>
<dbReference type="GO" id="GO:0005737">
    <property type="term" value="C:cytoplasm"/>
    <property type="evidence" value="ECO:0007669"/>
    <property type="project" value="UniProtKB-SubCell"/>
</dbReference>
<dbReference type="PANTHER" id="PTHR17490">
    <property type="entry name" value="SUA5"/>
    <property type="match status" value="1"/>
</dbReference>
<reference evidence="17" key="2">
    <citation type="submission" date="2018-12" db="EMBL/GenBank/DDBJ databases">
        <title>Maribacter lutimaris sp. nov., isolated from marine sediment.</title>
        <authorList>
            <person name="Kim K.K."/>
        </authorList>
    </citation>
    <scope>NUCLEOTIDE SEQUENCE [LARGE SCALE GENOMIC DNA]</scope>
    <source>
        <strain evidence="17">PoM-212</strain>
    </source>
</reference>
<evidence type="ECO:0000259" key="15">
    <source>
        <dbReference type="PROSITE" id="PS51163"/>
    </source>
</evidence>
<keyword evidence="8 13" id="KW-0548">Nucleotidyltransferase</keyword>
<feature type="binding site" evidence="14">
    <location>
        <position position="144"/>
    </location>
    <ligand>
        <name>ATP</name>
        <dbReference type="ChEBI" id="CHEBI:30616"/>
    </ligand>
</feature>
<evidence type="ECO:0000256" key="5">
    <source>
        <dbReference type="ARBA" id="ARBA00022490"/>
    </source>
</evidence>
<dbReference type="InterPro" id="IPR050156">
    <property type="entry name" value="TC-AMP_synthase_SUA5"/>
</dbReference>
<keyword evidence="7 13" id="KW-0819">tRNA processing</keyword>
<dbReference type="InterPro" id="IPR038385">
    <property type="entry name" value="Sua5/YwlC_C"/>
</dbReference>
<dbReference type="PROSITE" id="PS51163">
    <property type="entry name" value="YRDC"/>
    <property type="match status" value="1"/>
</dbReference>
<name>A0A426RL22_9FLAO</name>
<dbReference type="NCBIfam" id="TIGR00057">
    <property type="entry name" value="L-threonylcarbamoyladenylate synthase"/>
    <property type="match status" value="1"/>
</dbReference>
<dbReference type="Pfam" id="PF03481">
    <property type="entry name" value="Sua5_C"/>
    <property type="match status" value="1"/>
</dbReference>
<evidence type="ECO:0000256" key="4">
    <source>
        <dbReference type="ARBA" id="ARBA00015492"/>
    </source>
</evidence>
<dbReference type="Proteomes" id="UP000286990">
    <property type="component" value="Unassembled WGS sequence"/>
</dbReference>
<protein>
    <recommendedName>
        <fullName evidence="4 13">Threonylcarbamoyl-AMP synthase</fullName>
        <shortName evidence="13">TC-AMP synthase</shortName>
        <ecNumber evidence="3 13">2.7.7.87</ecNumber>
    </recommendedName>
    <alternativeName>
        <fullName evidence="11 13">L-threonylcarbamoyladenylate synthase</fullName>
    </alternativeName>
</protein>
<evidence type="ECO:0000256" key="6">
    <source>
        <dbReference type="ARBA" id="ARBA00022679"/>
    </source>
</evidence>
<dbReference type="EMBL" id="QUSX01000001">
    <property type="protein sequence ID" value="RRQ49691.1"/>
    <property type="molecule type" value="Genomic_DNA"/>
</dbReference>
<organism evidence="16 17">
    <name type="scientific">Maribacter algicola</name>
    <dbReference type="NCBI Taxonomy" id="2498892"/>
    <lineage>
        <taxon>Bacteria</taxon>
        <taxon>Pseudomonadati</taxon>
        <taxon>Bacteroidota</taxon>
        <taxon>Flavobacteriia</taxon>
        <taxon>Flavobacteriales</taxon>
        <taxon>Flavobacteriaceae</taxon>
        <taxon>Maribacter</taxon>
    </lineage>
</organism>
<dbReference type="PIRSF" id="PIRSF004930">
    <property type="entry name" value="Tln_factor_SUA5"/>
    <property type="match status" value="1"/>
</dbReference>
<evidence type="ECO:0000256" key="2">
    <source>
        <dbReference type="ARBA" id="ARBA00007663"/>
    </source>
</evidence>
<dbReference type="GO" id="GO:0061710">
    <property type="term" value="F:L-threonylcarbamoyladenylate synthase"/>
    <property type="evidence" value="ECO:0007669"/>
    <property type="project" value="UniProtKB-EC"/>
</dbReference>
<keyword evidence="5 13" id="KW-0963">Cytoplasm</keyword>
<reference evidence="17" key="1">
    <citation type="submission" date="2018-08" db="EMBL/GenBank/DDBJ databases">
        <authorList>
            <person name="Khan S.A."/>
            <person name="J S.E."/>
        </authorList>
    </citation>
    <scope>NUCLEOTIDE SEQUENCE [LARGE SCALE GENOMIC DNA]</scope>
    <source>
        <strain evidence="17">PoM-212</strain>
    </source>
</reference>
<dbReference type="GO" id="GO:0005524">
    <property type="term" value="F:ATP binding"/>
    <property type="evidence" value="ECO:0007669"/>
    <property type="project" value="UniProtKB-UniRule"/>
</dbReference>
<dbReference type="GO" id="GO:0008033">
    <property type="term" value="P:tRNA processing"/>
    <property type="evidence" value="ECO:0007669"/>
    <property type="project" value="UniProtKB-KW"/>
</dbReference>
<dbReference type="GO" id="GO:0000049">
    <property type="term" value="F:tRNA binding"/>
    <property type="evidence" value="ECO:0007669"/>
    <property type="project" value="TreeGrafter"/>
</dbReference>
<feature type="binding site" evidence="14">
    <location>
        <position position="114"/>
    </location>
    <ligand>
        <name>L-threonine</name>
        <dbReference type="ChEBI" id="CHEBI:57926"/>
    </ligand>
</feature>
<dbReference type="GO" id="GO:0003725">
    <property type="term" value="F:double-stranded RNA binding"/>
    <property type="evidence" value="ECO:0007669"/>
    <property type="project" value="UniProtKB-UniRule"/>
</dbReference>
<feature type="binding site" evidence="14">
    <location>
        <position position="60"/>
    </location>
    <ligand>
        <name>L-threonine</name>
        <dbReference type="ChEBI" id="CHEBI:57926"/>
    </ligand>
</feature>
<comment type="function">
    <text evidence="13">Required for the formation of a threonylcarbamoyl group on adenosine at position 37 (t(6)A37) in tRNAs that read codons beginning with adenine.</text>
</comment>
<feature type="binding site" evidence="14">
    <location>
        <position position="55"/>
    </location>
    <ligand>
        <name>ATP</name>
        <dbReference type="ChEBI" id="CHEBI:30616"/>
    </ligand>
</feature>
<dbReference type="InterPro" id="IPR006070">
    <property type="entry name" value="Sua5-like_dom"/>
</dbReference>
<feature type="binding site" evidence="14">
    <location>
        <position position="136"/>
    </location>
    <ligand>
        <name>ATP</name>
        <dbReference type="ChEBI" id="CHEBI:30616"/>
    </ligand>
</feature>
<evidence type="ECO:0000313" key="16">
    <source>
        <dbReference type="EMBL" id="RRQ49691.1"/>
    </source>
</evidence>
<feature type="binding site" evidence="14">
    <location>
        <position position="110"/>
    </location>
    <ligand>
        <name>ATP</name>
        <dbReference type="ChEBI" id="CHEBI:30616"/>
    </ligand>
</feature>
<proteinExistence type="inferred from homology"/>
<evidence type="ECO:0000313" key="17">
    <source>
        <dbReference type="Proteomes" id="UP000286990"/>
    </source>
</evidence>
<comment type="caution">
    <text evidence="16">The sequence shown here is derived from an EMBL/GenBank/DDBJ whole genome shotgun (WGS) entry which is preliminary data.</text>
</comment>
<dbReference type="Gene3D" id="3.90.870.10">
    <property type="entry name" value="DHBP synthase"/>
    <property type="match status" value="1"/>
</dbReference>
<feature type="domain" description="YrdC-like" evidence="15">
    <location>
        <begin position="6"/>
        <end position="192"/>
    </location>
</feature>
<dbReference type="OrthoDB" id="9814580at2"/>
<dbReference type="RefSeq" id="WP_125221510.1">
    <property type="nucleotide sequence ID" value="NZ_QUSX01000001.1"/>
</dbReference>
<keyword evidence="6 13" id="KW-0808">Transferase</keyword>
<dbReference type="GO" id="GO:0006450">
    <property type="term" value="P:regulation of translational fidelity"/>
    <property type="evidence" value="ECO:0007669"/>
    <property type="project" value="TreeGrafter"/>
</dbReference>
<evidence type="ECO:0000256" key="7">
    <source>
        <dbReference type="ARBA" id="ARBA00022694"/>
    </source>
</evidence>
<evidence type="ECO:0000256" key="14">
    <source>
        <dbReference type="PIRSR" id="PIRSR004930-1"/>
    </source>
</evidence>
<evidence type="ECO:0000256" key="11">
    <source>
        <dbReference type="ARBA" id="ARBA00029774"/>
    </source>
</evidence>
<comment type="similarity">
    <text evidence="2 13">Belongs to the SUA5 family.</text>
</comment>
<feature type="binding site" evidence="14">
    <location>
        <position position="224"/>
    </location>
    <ligand>
        <name>ATP</name>
        <dbReference type="ChEBI" id="CHEBI:30616"/>
    </ligand>
</feature>
<evidence type="ECO:0000256" key="1">
    <source>
        <dbReference type="ARBA" id="ARBA00004496"/>
    </source>
</evidence>
<feature type="binding site" evidence="14">
    <location>
        <position position="134"/>
    </location>
    <ligand>
        <name>L-threonine</name>
        <dbReference type="ChEBI" id="CHEBI:57926"/>
    </ligand>
</feature>
<evidence type="ECO:0000256" key="9">
    <source>
        <dbReference type="ARBA" id="ARBA00022741"/>
    </source>
</evidence>
<keyword evidence="10 13" id="KW-0067">ATP-binding</keyword>
<gene>
    <name evidence="16" type="ORF">DZC72_03615</name>
</gene>
<feature type="binding site" evidence="14">
    <location>
        <position position="28"/>
    </location>
    <ligand>
        <name>L-threonine</name>
        <dbReference type="ChEBI" id="CHEBI:57926"/>
    </ligand>
</feature>
<comment type="catalytic activity">
    <reaction evidence="12 13">
        <text>L-threonine + hydrogencarbonate + ATP = L-threonylcarbamoyladenylate + diphosphate + H2O</text>
        <dbReference type="Rhea" id="RHEA:36407"/>
        <dbReference type="ChEBI" id="CHEBI:15377"/>
        <dbReference type="ChEBI" id="CHEBI:17544"/>
        <dbReference type="ChEBI" id="CHEBI:30616"/>
        <dbReference type="ChEBI" id="CHEBI:33019"/>
        <dbReference type="ChEBI" id="CHEBI:57926"/>
        <dbReference type="ChEBI" id="CHEBI:73682"/>
        <dbReference type="EC" id="2.7.7.87"/>
    </reaction>
</comment>
<feature type="binding site" evidence="14">
    <location>
        <position position="188"/>
    </location>
    <ligand>
        <name>ATP</name>
        <dbReference type="ChEBI" id="CHEBI:30616"/>
    </ligand>
</feature>
<comment type="subcellular location">
    <subcellularLocation>
        <location evidence="1 13">Cytoplasm</location>
    </subcellularLocation>
</comment>
<dbReference type="InterPro" id="IPR010923">
    <property type="entry name" value="T(6)A37_SUA5"/>
</dbReference>
<evidence type="ECO:0000256" key="10">
    <source>
        <dbReference type="ARBA" id="ARBA00022840"/>
    </source>
</evidence>
<feature type="binding site" evidence="14">
    <location>
        <position position="51"/>
    </location>
    <ligand>
        <name>ATP</name>
        <dbReference type="ChEBI" id="CHEBI:30616"/>
    </ligand>
</feature>
<keyword evidence="17" id="KW-1185">Reference proteome</keyword>
<evidence type="ECO:0000256" key="8">
    <source>
        <dbReference type="ARBA" id="ARBA00022695"/>
    </source>
</evidence>
<sequence length="318" mass="34966">MKTSITIDVAKCQKLLLEGELVAIPTETVYGLAANALDSKAVKRIFEMKGRPAFNPLIVHIHQMEQLPVLAKDIPQKAYDLAEAFWPGSLTLILPKQDIVPEIITGGKSTVGVRMPKHPLTQELLKGLPFPLAAPSANPFTRVSPTSAQHVWDYFGDRIPAILDGGPCQVGLESTIIGFDGEIPILYRKGGIPKEAIEAVVGELRVSTENETSPEAPGMLLKHYSPRTPLMVCDDIGEALKQYYDKRIGVLSFFEEDFPMATKVITLSKNKMMEEAAMSLFEALHTLDKSGLDLILAERFPEKGLGSSINDRLFRAQN</sequence>
<dbReference type="SUPFAM" id="SSF55821">
    <property type="entry name" value="YrdC/RibB"/>
    <property type="match status" value="1"/>
</dbReference>
<evidence type="ECO:0000256" key="12">
    <source>
        <dbReference type="ARBA" id="ARBA00048366"/>
    </source>
</evidence>
<dbReference type="Gene3D" id="3.40.50.11030">
    <property type="entry name" value="Threonylcarbamoyl-AMP synthase, C-terminal domain"/>
    <property type="match status" value="1"/>
</dbReference>
<dbReference type="PANTHER" id="PTHR17490:SF16">
    <property type="entry name" value="THREONYLCARBAMOYL-AMP SYNTHASE"/>
    <property type="match status" value="1"/>
</dbReference>
<feature type="binding site" evidence="14">
    <location>
        <position position="174"/>
    </location>
    <ligand>
        <name>L-threonine</name>
        <dbReference type="ChEBI" id="CHEBI:57926"/>
    </ligand>
</feature>
<dbReference type="Pfam" id="PF01300">
    <property type="entry name" value="Sua5_yciO_yrdC"/>
    <property type="match status" value="1"/>
</dbReference>
<dbReference type="FunFam" id="3.90.870.10:FF:000009">
    <property type="entry name" value="Threonylcarbamoyl-AMP synthase, putative"/>
    <property type="match status" value="1"/>
</dbReference>
<dbReference type="AlphaFoldDB" id="A0A426RL22"/>
<evidence type="ECO:0000256" key="3">
    <source>
        <dbReference type="ARBA" id="ARBA00012584"/>
    </source>
</evidence>
<dbReference type="EC" id="2.7.7.87" evidence="3 13"/>
<dbReference type="InterPro" id="IPR017945">
    <property type="entry name" value="DHBP_synth_RibB-like_a/b_dom"/>
</dbReference>
<keyword evidence="9 13" id="KW-0547">Nucleotide-binding</keyword>
<evidence type="ECO:0000256" key="13">
    <source>
        <dbReference type="PIRNR" id="PIRNR004930"/>
    </source>
</evidence>
<accession>A0A426RL22</accession>